<keyword evidence="3" id="KW-1185">Reference proteome</keyword>
<name>A0A0D0CWT5_9AGAR</name>
<evidence type="ECO:0000313" key="2">
    <source>
        <dbReference type="EMBL" id="KIK60598.1"/>
    </source>
</evidence>
<reference evidence="2 3" key="1">
    <citation type="submission" date="2014-04" db="EMBL/GenBank/DDBJ databases">
        <title>Evolutionary Origins and Diversification of the Mycorrhizal Mutualists.</title>
        <authorList>
            <consortium name="DOE Joint Genome Institute"/>
            <consortium name="Mycorrhizal Genomics Consortium"/>
            <person name="Kohler A."/>
            <person name="Kuo A."/>
            <person name="Nagy L.G."/>
            <person name="Floudas D."/>
            <person name="Copeland A."/>
            <person name="Barry K.W."/>
            <person name="Cichocki N."/>
            <person name="Veneault-Fourrey C."/>
            <person name="LaButti K."/>
            <person name="Lindquist E.A."/>
            <person name="Lipzen A."/>
            <person name="Lundell T."/>
            <person name="Morin E."/>
            <person name="Murat C."/>
            <person name="Riley R."/>
            <person name="Ohm R."/>
            <person name="Sun H."/>
            <person name="Tunlid A."/>
            <person name="Henrissat B."/>
            <person name="Grigoriev I.V."/>
            <person name="Hibbett D.S."/>
            <person name="Martin F."/>
        </authorList>
    </citation>
    <scope>NUCLEOTIDE SEQUENCE [LARGE SCALE GENOMIC DNA]</scope>
    <source>
        <strain evidence="2 3">FD-317 M1</strain>
    </source>
</reference>
<proteinExistence type="predicted"/>
<evidence type="ECO:0000256" key="1">
    <source>
        <dbReference type="SAM" id="MobiDB-lite"/>
    </source>
</evidence>
<protein>
    <submittedName>
        <fullName evidence="2">Unplaced genomic scaffold GYMLUscaffold_26, whole genome shotgun sequence</fullName>
    </submittedName>
</protein>
<gene>
    <name evidence="2" type="ORF">GYMLUDRAFT_244172</name>
</gene>
<organism evidence="2 3">
    <name type="scientific">Collybiopsis luxurians FD-317 M1</name>
    <dbReference type="NCBI Taxonomy" id="944289"/>
    <lineage>
        <taxon>Eukaryota</taxon>
        <taxon>Fungi</taxon>
        <taxon>Dikarya</taxon>
        <taxon>Basidiomycota</taxon>
        <taxon>Agaricomycotina</taxon>
        <taxon>Agaricomycetes</taxon>
        <taxon>Agaricomycetidae</taxon>
        <taxon>Agaricales</taxon>
        <taxon>Marasmiineae</taxon>
        <taxon>Omphalotaceae</taxon>
        <taxon>Collybiopsis</taxon>
        <taxon>Collybiopsis luxurians</taxon>
    </lineage>
</organism>
<sequence>MMNTVKAGDSPKTDPNGEKPTQGCKCMVSKWSKQEIAWLNSYLSCFTTAQNMHTVGNFWSTLFHDYWAAFPAPGMDNVDALGEKEAASLLNEMSKCCSQLRNWFNNCAHEQKGTTPINVIVDPSDGTAPVVISSNNVKPKCKHSPCFLTMEQIFSTLFYDELIHPQLVAEENLYCQANKVKKCPRNMVMSISQRCTKEAWVKAQNSLPNVCHQVQEKYALERATKVKNKEEEVDGDEDGGGGVEAEAEAEGEEGATSLSAASSLTDTLDKLKDSMAQVQYLQGAERSKQVPLILTKLGKMFTSKVLSMWMFVGMVPDLKRPGSLLCLSLNVGQNSNGFHFHEAYPGYGQNVLGPLMEFSHDVIASTFSINKLSSDGTLMTSPQDMETFLNQSMLPAVTSHSVQPTLAKMPLPVDPSISADYPQLAPTVDLPAAAISIQMPLSVSNAAPNKNPSARDVPTQNSQLMITPLPKSLTSSLLPSLTSSLSSTEVPSVPMTMSSPSSSATFLNISGNPDNNLLFHMDFEPLSFDLAKDILQMNLSAVTGSEDSSVTFFQGSKNVPNDFCAFNPLIPSVHISADLPVQSSINSAGETSVSKDSTPPAQPAVNDSITGVPSIATELDKVVYPRQTSLSTPLFNVCSLFDCNADESDEGFQVFPFTAIENSLRIRGVERRRS</sequence>
<feature type="region of interest" description="Disordered" evidence="1">
    <location>
        <begin position="227"/>
        <end position="259"/>
    </location>
</feature>
<dbReference type="AlphaFoldDB" id="A0A0D0CWT5"/>
<feature type="compositionally biased region" description="Acidic residues" evidence="1">
    <location>
        <begin position="231"/>
        <end position="253"/>
    </location>
</feature>
<feature type="region of interest" description="Disordered" evidence="1">
    <location>
        <begin position="1"/>
        <end position="22"/>
    </location>
</feature>
<evidence type="ECO:0000313" key="3">
    <source>
        <dbReference type="Proteomes" id="UP000053593"/>
    </source>
</evidence>
<dbReference type="Proteomes" id="UP000053593">
    <property type="component" value="Unassembled WGS sequence"/>
</dbReference>
<accession>A0A0D0CWT5</accession>
<feature type="region of interest" description="Disordered" evidence="1">
    <location>
        <begin position="587"/>
        <end position="609"/>
    </location>
</feature>
<dbReference type="HOGENOM" id="CLU_407709_0_0_1"/>
<dbReference type="EMBL" id="KN834774">
    <property type="protein sequence ID" value="KIK60598.1"/>
    <property type="molecule type" value="Genomic_DNA"/>
</dbReference>